<evidence type="ECO:0000313" key="4">
    <source>
        <dbReference type="Proteomes" id="UP000054097"/>
    </source>
</evidence>
<dbReference type="HOGENOM" id="CLU_410018_0_0_1"/>
<dbReference type="InterPro" id="IPR036047">
    <property type="entry name" value="F-box-like_dom_sf"/>
</dbReference>
<evidence type="ECO:0000259" key="2">
    <source>
        <dbReference type="PROSITE" id="PS50181"/>
    </source>
</evidence>
<dbReference type="EMBL" id="KN824297">
    <property type="protein sequence ID" value="KIM27703.1"/>
    <property type="molecule type" value="Genomic_DNA"/>
</dbReference>
<feature type="domain" description="F-box" evidence="2">
    <location>
        <begin position="181"/>
        <end position="229"/>
    </location>
</feature>
<dbReference type="SUPFAM" id="SSF81383">
    <property type="entry name" value="F-box domain"/>
    <property type="match status" value="1"/>
</dbReference>
<reference evidence="3 4" key="1">
    <citation type="submission" date="2014-04" db="EMBL/GenBank/DDBJ databases">
        <authorList>
            <consortium name="DOE Joint Genome Institute"/>
            <person name="Kuo A."/>
            <person name="Zuccaro A."/>
            <person name="Kohler A."/>
            <person name="Nagy L.G."/>
            <person name="Floudas D."/>
            <person name="Copeland A."/>
            <person name="Barry K.W."/>
            <person name="Cichocki N."/>
            <person name="Veneault-Fourrey C."/>
            <person name="LaButti K."/>
            <person name="Lindquist E.A."/>
            <person name="Lipzen A."/>
            <person name="Lundell T."/>
            <person name="Morin E."/>
            <person name="Murat C."/>
            <person name="Sun H."/>
            <person name="Tunlid A."/>
            <person name="Henrissat B."/>
            <person name="Grigoriev I.V."/>
            <person name="Hibbett D.S."/>
            <person name="Martin F."/>
            <person name="Nordberg H.P."/>
            <person name="Cantor M.N."/>
            <person name="Hua S.X."/>
        </authorList>
    </citation>
    <scope>NUCLEOTIDE SEQUENCE [LARGE SCALE GENOMIC DNA]</scope>
    <source>
        <strain evidence="3 4">MAFF 305830</strain>
    </source>
</reference>
<proteinExistence type="predicted"/>
<protein>
    <recommendedName>
        <fullName evidence="2">F-box domain-containing protein</fullName>
    </recommendedName>
</protein>
<sequence length="670" mass="75630">MDYFRFLYPANQAEVVEEEGREEMPVSQSIDTNAPSEDDTTLDAPFLWNPNAQQYPIYPGYFVGPTYAEDDMDSMTTGTYLYGNTNPNEDQTSTLAVQPVLPYPSSTFNPFTQPLGVTTYEIPNSNTPFYMNPLFNGVHPQGPPEPRICDKIIRDFLNRDATIQGHSFSGLLHANRRLPTPDPTSRLPPEILQTIFEFAQGVQVSNDTLKLVNIRWHTIMQAPTIWKHITIYVQKRQPVVHPNRLEYLKRSLLLSKKVQLDVTITSDTNNPVIKTEDEDGAGWQEVQYLSADFLALDTVLSLCDMHRWRHLTVDYARVGWLAMLACPNLQSLKIGNTDSLIYGGLCNTIMASAPPLLELDLPAVPIRRGDGGNDNDEDDDTITDMEDENSRAHLMAAYSFANLRSLRAAATQISLSQLPSSLQELHITNDFSKQPPHANIYGLDRIQLPPTFSLPWCSTRILQRLHLERIQHLTIQELRGNLSGPDTSIPCPALQTLIVPAYDLTSLLYITAPDLHELHIGTTLASMDASKYRLSSLPDTMILLRDLPHHLKLAPRVLKMRIPLTADAILLLLENWRRLEQVSIRIAKPFQSVILVKGLIKNRFIRETTIWTCGPRLKWLKLVVDGAVGKGDVWSQYARTILDGRRESLLDCVSWSYEDGKETVLCRGNL</sequence>
<dbReference type="Gene3D" id="1.20.1280.50">
    <property type="match status" value="1"/>
</dbReference>
<accession>A0A0C2WN76</accession>
<dbReference type="Gene3D" id="3.80.10.10">
    <property type="entry name" value="Ribonuclease Inhibitor"/>
    <property type="match status" value="1"/>
</dbReference>
<evidence type="ECO:0000313" key="3">
    <source>
        <dbReference type="EMBL" id="KIM27703.1"/>
    </source>
</evidence>
<feature type="region of interest" description="Disordered" evidence="1">
    <location>
        <begin position="19"/>
        <end position="38"/>
    </location>
</feature>
<dbReference type="InterPro" id="IPR032675">
    <property type="entry name" value="LRR_dom_sf"/>
</dbReference>
<reference evidence="4" key="2">
    <citation type="submission" date="2015-01" db="EMBL/GenBank/DDBJ databases">
        <title>Evolutionary Origins and Diversification of the Mycorrhizal Mutualists.</title>
        <authorList>
            <consortium name="DOE Joint Genome Institute"/>
            <consortium name="Mycorrhizal Genomics Consortium"/>
            <person name="Kohler A."/>
            <person name="Kuo A."/>
            <person name="Nagy L.G."/>
            <person name="Floudas D."/>
            <person name="Copeland A."/>
            <person name="Barry K.W."/>
            <person name="Cichocki N."/>
            <person name="Veneault-Fourrey C."/>
            <person name="LaButti K."/>
            <person name="Lindquist E.A."/>
            <person name="Lipzen A."/>
            <person name="Lundell T."/>
            <person name="Morin E."/>
            <person name="Murat C."/>
            <person name="Riley R."/>
            <person name="Ohm R."/>
            <person name="Sun H."/>
            <person name="Tunlid A."/>
            <person name="Henrissat B."/>
            <person name="Grigoriev I.V."/>
            <person name="Hibbett D.S."/>
            <person name="Martin F."/>
        </authorList>
    </citation>
    <scope>NUCLEOTIDE SEQUENCE [LARGE SCALE GENOMIC DNA]</scope>
    <source>
        <strain evidence="4">MAFF 305830</strain>
    </source>
</reference>
<dbReference type="InterPro" id="IPR001810">
    <property type="entry name" value="F-box_dom"/>
</dbReference>
<evidence type="ECO:0000256" key="1">
    <source>
        <dbReference type="SAM" id="MobiDB-lite"/>
    </source>
</evidence>
<name>A0A0C2WN76_SERVB</name>
<feature type="compositionally biased region" description="Polar residues" evidence="1">
    <location>
        <begin position="26"/>
        <end position="35"/>
    </location>
</feature>
<gene>
    <name evidence="3" type="ORF">M408DRAFT_329884</name>
</gene>
<dbReference type="Proteomes" id="UP000054097">
    <property type="component" value="Unassembled WGS sequence"/>
</dbReference>
<dbReference type="PROSITE" id="PS50181">
    <property type="entry name" value="FBOX"/>
    <property type="match status" value="1"/>
</dbReference>
<organism evidence="3 4">
    <name type="scientific">Serendipita vermifera MAFF 305830</name>
    <dbReference type="NCBI Taxonomy" id="933852"/>
    <lineage>
        <taxon>Eukaryota</taxon>
        <taxon>Fungi</taxon>
        <taxon>Dikarya</taxon>
        <taxon>Basidiomycota</taxon>
        <taxon>Agaricomycotina</taxon>
        <taxon>Agaricomycetes</taxon>
        <taxon>Sebacinales</taxon>
        <taxon>Serendipitaceae</taxon>
        <taxon>Serendipita</taxon>
    </lineage>
</organism>
<dbReference type="SUPFAM" id="SSF52058">
    <property type="entry name" value="L domain-like"/>
    <property type="match status" value="1"/>
</dbReference>
<dbReference type="AlphaFoldDB" id="A0A0C2WN76"/>
<keyword evidence="4" id="KW-1185">Reference proteome</keyword>